<dbReference type="InterPro" id="IPR000330">
    <property type="entry name" value="SNF2_N"/>
</dbReference>
<dbReference type="InterPro" id="IPR014001">
    <property type="entry name" value="Helicase_ATP-bd"/>
</dbReference>
<proteinExistence type="predicted"/>
<evidence type="ECO:0000259" key="3">
    <source>
        <dbReference type="PROSITE" id="PS51194"/>
    </source>
</evidence>
<dbReference type="SMART" id="SM00487">
    <property type="entry name" value="DEXDc"/>
    <property type="match status" value="1"/>
</dbReference>
<protein>
    <submittedName>
        <fullName evidence="4">HepA Superfamily II DNA/RNA helicases, SNF2 family</fullName>
    </submittedName>
</protein>
<dbReference type="EMBL" id="LR796426">
    <property type="protein sequence ID" value="CAB4144070.1"/>
    <property type="molecule type" value="Genomic_DNA"/>
</dbReference>
<dbReference type="PANTHER" id="PTHR10799">
    <property type="entry name" value="SNF2/RAD54 HELICASE FAMILY"/>
    <property type="match status" value="1"/>
</dbReference>
<name>A0A6J5MFZ1_9CAUD</name>
<evidence type="ECO:0000256" key="1">
    <source>
        <dbReference type="ARBA" id="ARBA00022801"/>
    </source>
</evidence>
<reference evidence="4" key="1">
    <citation type="submission" date="2020-04" db="EMBL/GenBank/DDBJ databases">
        <authorList>
            <person name="Chiriac C."/>
            <person name="Salcher M."/>
            <person name="Ghai R."/>
            <person name="Kavagutti S V."/>
        </authorList>
    </citation>
    <scope>NUCLEOTIDE SEQUENCE</scope>
</reference>
<evidence type="ECO:0000259" key="2">
    <source>
        <dbReference type="PROSITE" id="PS51192"/>
    </source>
</evidence>
<evidence type="ECO:0000313" key="4">
    <source>
        <dbReference type="EMBL" id="CAB4144070.1"/>
    </source>
</evidence>
<keyword evidence="4" id="KW-0347">Helicase</keyword>
<accession>A0A6J5MFZ1</accession>
<dbReference type="CDD" id="cd18793">
    <property type="entry name" value="SF2_C_SNF"/>
    <property type="match status" value="1"/>
</dbReference>
<feature type="domain" description="Helicase C-terminal" evidence="3">
    <location>
        <begin position="376"/>
        <end position="536"/>
    </location>
</feature>
<dbReference type="InterPro" id="IPR001650">
    <property type="entry name" value="Helicase_C-like"/>
</dbReference>
<keyword evidence="1" id="KW-0378">Hydrolase</keyword>
<organism evidence="4">
    <name type="scientific">uncultured Caudovirales phage</name>
    <dbReference type="NCBI Taxonomy" id="2100421"/>
    <lineage>
        <taxon>Viruses</taxon>
        <taxon>Duplodnaviria</taxon>
        <taxon>Heunggongvirae</taxon>
        <taxon>Uroviricota</taxon>
        <taxon>Caudoviricetes</taxon>
        <taxon>Peduoviridae</taxon>
        <taxon>Maltschvirus</taxon>
        <taxon>Maltschvirus maltsch</taxon>
    </lineage>
</organism>
<dbReference type="SMART" id="SM00490">
    <property type="entry name" value="HELICc"/>
    <property type="match status" value="1"/>
</dbReference>
<dbReference type="SUPFAM" id="SSF52540">
    <property type="entry name" value="P-loop containing nucleoside triphosphate hydrolases"/>
    <property type="match status" value="2"/>
</dbReference>
<dbReference type="Pfam" id="PF00176">
    <property type="entry name" value="SNF2-rel_dom"/>
    <property type="match status" value="1"/>
</dbReference>
<dbReference type="InterPro" id="IPR038718">
    <property type="entry name" value="SNF2-like_sf"/>
</dbReference>
<dbReference type="PROSITE" id="PS51194">
    <property type="entry name" value="HELICASE_CTER"/>
    <property type="match status" value="1"/>
</dbReference>
<dbReference type="PROSITE" id="PS51192">
    <property type="entry name" value="HELICASE_ATP_BIND_1"/>
    <property type="match status" value="1"/>
</dbReference>
<dbReference type="InterPro" id="IPR049730">
    <property type="entry name" value="SNF2/RAD54-like_C"/>
</dbReference>
<gene>
    <name evidence="4" type="ORF">UFOVP453_18</name>
</gene>
<dbReference type="GO" id="GO:0005524">
    <property type="term" value="F:ATP binding"/>
    <property type="evidence" value="ECO:0007669"/>
    <property type="project" value="InterPro"/>
</dbReference>
<dbReference type="Gene3D" id="3.40.50.10810">
    <property type="entry name" value="Tandem AAA-ATPase domain"/>
    <property type="match status" value="1"/>
</dbReference>
<dbReference type="Gene3D" id="3.40.50.300">
    <property type="entry name" value="P-loop containing nucleotide triphosphate hydrolases"/>
    <property type="match status" value="1"/>
</dbReference>
<dbReference type="Pfam" id="PF00271">
    <property type="entry name" value="Helicase_C"/>
    <property type="match status" value="1"/>
</dbReference>
<sequence>MRITSDQNFIYFSDVSGAELRRLQSYHNAVKVRAGYRVPLNLFSIREIYKDFPAIQPNLYEIGVKLREQFDYLLEQKRISEHLPLPKRYDERLREYQSADVFYLSKLDCAGVFNEQRTGKTPTIIALLKTLEPSRTVIVTPASLLYNWKREFKKWNYNGNVIAVAGSKKNRHNLYSNYTSGVLIVSKDTLKMDTSIFPKDFDVIIVDEAHFLRNYKTAQSKAVFSLKGRRKYALTGTPTVKHAADVFGILHFLYPEKHTSYWQFAERYFHIGENVFGQSEILSEKKHRIEELQKIIGIISVQRKRRDVMQWLPDKERTTFYCEMDTAQRKAYNEMLEYFFVEDGEIDAPSVLAQLTRLRQICLCPQLLGINASSAKTESLVEWITESLPKGDGVIVMSMFTSYLRLLEKILESKGQRVGMIHGDLSSEEKADAAEKFQKGETDVLLCNIISAGTGFTLDRAEHIIFMDKAWNPAENEQAEDRITPTTPDKVHKHSVISFVCQNSVDEKINDMLDKKKSLTDLINEGGLQAIKKLLF</sequence>
<feature type="domain" description="Helicase ATP-binding" evidence="2">
    <location>
        <begin position="101"/>
        <end position="256"/>
    </location>
</feature>
<keyword evidence="4" id="KW-0067">ATP-binding</keyword>
<dbReference type="InterPro" id="IPR027417">
    <property type="entry name" value="P-loop_NTPase"/>
</dbReference>
<dbReference type="GO" id="GO:0016787">
    <property type="term" value="F:hydrolase activity"/>
    <property type="evidence" value="ECO:0007669"/>
    <property type="project" value="UniProtKB-KW"/>
</dbReference>
<keyword evidence="4" id="KW-0547">Nucleotide-binding</keyword>
<dbReference type="GO" id="GO:0004386">
    <property type="term" value="F:helicase activity"/>
    <property type="evidence" value="ECO:0007669"/>
    <property type="project" value="UniProtKB-KW"/>
</dbReference>